<dbReference type="InterPro" id="IPR019775">
    <property type="entry name" value="WD40_repeat_CS"/>
</dbReference>
<sequence>MDEGDIDDMDLRADEEEEQSGDEYENETPAEKRLRLAKLYLESVKGSLAEGEFDAADIDKEIIASRLKQDVLEHSGKVHLFIADSFDFSSPPQATFTAKGHRLSVTSSTVSESAKHLFTAGKEGSIIQWDLLTGKKVNTFYKVKPSEEKQKGKGKAKAPVDPSVSGHTDEVYSLAISGDGKLLASAGADRRVGIWDVEKGAWIKGFCGHLGHKDAVSHVAFKKGTNQLYSSSFDRTVKVYDLTPGVMGYVETLFGHQDHILSLDALRGDVCVSVGARDKTVRYWKIVDETQLVFRGGGRSRIREVLEGGLKGDEEGDDMDVDGASKKGQQKSYIEGSLECVCMIDETTFVSGGDSGSLSLWSTTKKKPIFTQPLAHGLEETESSTEGIIRTPRWVTSLGCLRYSNIFASGSYDGSVRIWKLDPKLKSFSLAGTIPAPGIVNSLQLLSPPKEFTKHASWLTRDQNQSSNSPPPPQVPSPGPDNSTYSRSLLVVASLAKEHRFGRWLQQKEAKNTANVFYFSSRTSSS</sequence>
<evidence type="ECO:0000256" key="6">
    <source>
        <dbReference type="SAM" id="MobiDB-lite"/>
    </source>
</evidence>
<dbReference type="PROSITE" id="PS00678">
    <property type="entry name" value="WD_REPEATS_1"/>
    <property type="match status" value="1"/>
</dbReference>
<dbReference type="STRING" id="71717.A0A4Y7SY49"/>
<dbReference type="Proteomes" id="UP000298030">
    <property type="component" value="Unassembled WGS sequence"/>
</dbReference>
<keyword evidence="4" id="KW-0539">Nucleus</keyword>
<dbReference type="FunFam" id="2.130.10.10:FF:000899">
    <property type="entry name" value="Chromosome 15, whole genome shotgun sequence"/>
    <property type="match status" value="1"/>
</dbReference>
<dbReference type="PRINTS" id="PR00320">
    <property type="entry name" value="GPROTEINBRPT"/>
</dbReference>
<dbReference type="Gene3D" id="2.130.10.10">
    <property type="entry name" value="YVTN repeat-like/Quinoprotein amine dehydrogenase"/>
    <property type="match status" value="2"/>
</dbReference>
<name>A0A4Y7SY49_COPMI</name>
<feature type="repeat" description="WD" evidence="5">
    <location>
        <begin position="209"/>
        <end position="242"/>
    </location>
</feature>
<dbReference type="InterPro" id="IPR039241">
    <property type="entry name" value="Rrp9-like"/>
</dbReference>
<feature type="repeat" description="WD" evidence="5">
    <location>
        <begin position="404"/>
        <end position="422"/>
    </location>
</feature>
<feature type="compositionally biased region" description="Acidic residues" evidence="6">
    <location>
        <begin position="1"/>
        <end position="28"/>
    </location>
</feature>
<organism evidence="7 8">
    <name type="scientific">Coprinellus micaceus</name>
    <name type="common">Glistening ink-cap mushroom</name>
    <name type="synonym">Coprinus micaceus</name>
    <dbReference type="NCBI Taxonomy" id="71717"/>
    <lineage>
        <taxon>Eukaryota</taxon>
        <taxon>Fungi</taxon>
        <taxon>Dikarya</taxon>
        <taxon>Basidiomycota</taxon>
        <taxon>Agaricomycotina</taxon>
        <taxon>Agaricomycetes</taxon>
        <taxon>Agaricomycetidae</taxon>
        <taxon>Agaricales</taxon>
        <taxon>Agaricineae</taxon>
        <taxon>Psathyrellaceae</taxon>
        <taxon>Coprinellus</taxon>
    </lineage>
</organism>
<dbReference type="InterPro" id="IPR015943">
    <property type="entry name" value="WD40/YVTN_repeat-like_dom_sf"/>
</dbReference>
<dbReference type="PANTHER" id="PTHR19865">
    <property type="entry name" value="U3 SMALL NUCLEOLAR RNA INTERACTING PROTEIN 2"/>
    <property type="match status" value="1"/>
</dbReference>
<evidence type="ECO:0000313" key="7">
    <source>
        <dbReference type="EMBL" id="TEB26796.1"/>
    </source>
</evidence>
<dbReference type="GO" id="GO:0032040">
    <property type="term" value="C:small-subunit processome"/>
    <property type="evidence" value="ECO:0007669"/>
    <property type="project" value="TreeGrafter"/>
</dbReference>
<feature type="repeat" description="WD" evidence="5">
    <location>
        <begin position="164"/>
        <end position="205"/>
    </location>
</feature>
<comment type="caution">
    <text evidence="7">The sequence shown here is derived from an EMBL/GenBank/DDBJ whole genome shotgun (WGS) entry which is preliminary data.</text>
</comment>
<dbReference type="EMBL" id="QPFP01000045">
    <property type="protein sequence ID" value="TEB26796.1"/>
    <property type="molecule type" value="Genomic_DNA"/>
</dbReference>
<gene>
    <name evidence="7" type="ORF">FA13DRAFT_1795279</name>
</gene>
<proteinExistence type="predicted"/>
<dbReference type="GO" id="GO:0034511">
    <property type="term" value="F:U3 snoRNA binding"/>
    <property type="evidence" value="ECO:0007669"/>
    <property type="project" value="InterPro"/>
</dbReference>
<reference evidence="7 8" key="1">
    <citation type="journal article" date="2019" name="Nat. Ecol. Evol.">
        <title>Megaphylogeny resolves global patterns of mushroom evolution.</title>
        <authorList>
            <person name="Varga T."/>
            <person name="Krizsan K."/>
            <person name="Foldi C."/>
            <person name="Dima B."/>
            <person name="Sanchez-Garcia M."/>
            <person name="Sanchez-Ramirez S."/>
            <person name="Szollosi G.J."/>
            <person name="Szarkandi J.G."/>
            <person name="Papp V."/>
            <person name="Albert L."/>
            <person name="Andreopoulos W."/>
            <person name="Angelini C."/>
            <person name="Antonin V."/>
            <person name="Barry K.W."/>
            <person name="Bougher N.L."/>
            <person name="Buchanan P."/>
            <person name="Buyck B."/>
            <person name="Bense V."/>
            <person name="Catcheside P."/>
            <person name="Chovatia M."/>
            <person name="Cooper J."/>
            <person name="Damon W."/>
            <person name="Desjardin D."/>
            <person name="Finy P."/>
            <person name="Geml J."/>
            <person name="Haridas S."/>
            <person name="Hughes K."/>
            <person name="Justo A."/>
            <person name="Karasinski D."/>
            <person name="Kautmanova I."/>
            <person name="Kiss B."/>
            <person name="Kocsube S."/>
            <person name="Kotiranta H."/>
            <person name="LaButti K.M."/>
            <person name="Lechner B.E."/>
            <person name="Liimatainen K."/>
            <person name="Lipzen A."/>
            <person name="Lukacs Z."/>
            <person name="Mihaltcheva S."/>
            <person name="Morgado L.N."/>
            <person name="Niskanen T."/>
            <person name="Noordeloos M.E."/>
            <person name="Ohm R.A."/>
            <person name="Ortiz-Santana B."/>
            <person name="Ovrebo C."/>
            <person name="Racz N."/>
            <person name="Riley R."/>
            <person name="Savchenko A."/>
            <person name="Shiryaev A."/>
            <person name="Soop K."/>
            <person name="Spirin V."/>
            <person name="Szebenyi C."/>
            <person name="Tomsovsky M."/>
            <person name="Tulloss R.E."/>
            <person name="Uehling J."/>
            <person name="Grigoriev I.V."/>
            <person name="Vagvolgyi C."/>
            <person name="Papp T."/>
            <person name="Martin F.M."/>
            <person name="Miettinen O."/>
            <person name="Hibbett D.S."/>
            <person name="Nagy L.G."/>
        </authorList>
    </citation>
    <scope>NUCLEOTIDE SEQUENCE [LARGE SCALE GENOMIC DNA]</scope>
    <source>
        <strain evidence="7 8">FP101781</strain>
    </source>
</reference>
<dbReference type="SMART" id="SM00320">
    <property type="entry name" value="WD40"/>
    <property type="match status" value="6"/>
</dbReference>
<dbReference type="PROSITE" id="PS50294">
    <property type="entry name" value="WD_REPEATS_REGION"/>
    <property type="match status" value="2"/>
</dbReference>
<dbReference type="OrthoDB" id="189968at2759"/>
<evidence type="ECO:0000256" key="2">
    <source>
        <dbReference type="ARBA" id="ARBA00022574"/>
    </source>
</evidence>
<feature type="compositionally biased region" description="Pro residues" evidence="6">
    <location>
        <begin position="469"/>
        <end position="479"/>
    </location>
</feature>
<dbReference type="Pfam" id="PF00400">
    <property type="entry name" value="WD40"/>
    <property type="match status" value="5"/>
</dbReference>
<keyword evidence="8" id="KW-1185">Reference proteome</keyword>
<evidence type="ECO:0000256" key="3">
    <source>
        <dbReference type="ARBA" id="ARBA00022737"/>
    </source>
</evidence>
<evidence type="ECO:0000313" key="8">
    <source>
        <dbReference type="Proteomes" id="UP000298030"/>
    </source>
</evidence>
<feature type="repeat" description="WD" evidence="5">
    <location>
        <begin position="98"/>
        <end position="139"/>
    </location>
</feature>
<dbReference type="SUPFAM" id="SSF50978">
    <property type="entry name" value="WD40 repeat-like"/>
    <property type="match status" value="1"/>
</dbReference>
<dbReference type="PANTHER" id="PTHR19865:SF0">
    <property type="entry name" value="U3 SMALL NUCLEOLAR RNA-INTERACTING PROTEIN 2"/>
    <property type="match status" value="1"/>
</dbReference>
<evidence type="ECO:0000256" key="1">
    <source>
        <dbReference type="ARBA" id="ARBA00004123"/>
    </source>
</evidence>
<comment type="subcellular location">
    <subcellularLocation>
        <location evidence="1">Nucleus</location>
    </subcellularLocation>
</comment>
<evidence type="ECO:0000256" key="5">
    <source>
        <dbReference type="PROSITE-ProRule" id="PRU00221"/>
    </source>
</evidence>
<feature type="region of interest" description="Disordered" evidence="6">
    <location>
        <begin position="460"/>
        <end position="483"/>
    </location>
</feature>
<dbReference type="InterPro" id="IPR001680">
    <property type="entry name" value="WD40_rpt"/>
</dbReference>
<keyword evidence="3" id="KW-0677">Repeat</keyword>
<evidence type="ECO:0000256" key="4">
    <source>
        <dbReference type="ARBA" id="ARBA00023242"/>
    </source>
</evidence>
<dbReference type="AlphaFoldDB" id="A0A4Y7SY49"/>
<dbReference type="InterPro" id="IPR036322">
    <property type="entry name" value="WD40_repeat_dom_sf"/>
</dbReference>
<dbReference type="PROSITE" id="PS50082">
    <property type="entry name" value="WD_REPEATS_2"/>
    <property type="match status" value="4"/>
</dbReference>
<feature type="region of interest" description="Disordered" evidence="6">
    <location>
        <begin position="1"/>
        <end position="30"/>
    </location>
</feature>
<keyword evidence="2 5" id="KW-0853">WD repeat</keyword>
<protein>
    <submittedName>
        <fullName evidence="7">WD40 repeat-like protein</fullName>
    </submittedName>
</protein>
<dbReference type="InterPro" id="IPR020472">
    <property type="entry name" value="WD40_PAC1"/>
</dbReference>
<accession>A0A4Y7SY49</accession>